<accession>A0A654AQM7</accession>
<dbReference type="EC" id="7.2.4.2" evidence="16"/>
<organism evidence="19 20">
    <name type="scientific">Vreelandella titanicae</name>
    <dbReference type="NCBI Taxonomy" id="664683"/>
    <lineage>
        <taxon>Bacteria</taxon>
        <taxon>Pseudomonadati</taxon>
        <taxon>Pseudomonadota</taxon>
        <taxon>Gammaproteobacteria</taxon>
        <taxon>Oceanospirillales</taxon>
        <taxon>Halomonadaceae</taxon>
        <taxon>Vreelandella</taxon>
    </lineage>
</organism>
<evidence type="ECO:0000256" key="7">
    <source>
        <dbReference type="ARBA" id="ARBA00022475"/>
    </source>
</evidence>
<dbReference type="InterPro" id="IPR005899">
    <property type="entry name" value="Na_pump_deCOase"/>
</dbReference>
<evidence type="ECO:0000256" key="18">
    <source>
        <dbReference type="SAM" id="MobiDB-lite"/>
    </source>
</evidence>
<evidence type="ECO:0000256" key="6">
    <source>
        <dbReference type="ARBA" id="ARBA00022448"/>
    </source>
</evidence>
<evidence type="ECO:0000256" key="12">
    <source>
        <dbReference type="ARBA" id="ARBA00023065"/>
    </source>
</evidence>
<name>A0A654AQM7_9GAMM</name>
<dbReference type="AlphaFoldDB" id="A0A654AQM7"/>
<evidence type="ECO:0000256" key="4">
    <source>
        <dbReference type="ARBA" id="ARBA00005844"/>
    </source>
</evidence>
<comment type="similarity">
    <text evidence="4 16 17">Belongs to the OadG family.</text>
</comment>
<dbReference type="GO" id="GO:0036376">
    <property type="term" value="P:sodium ion export across plasma membrane"/>
    <property type="evidence" value="ECO:0007669"/>
    <property type="project" value="InterPro"/>
</dbReference>
<keyword evidence="8 16" id="KW-0812">Transmembrane</keyword>
<dbReference type="HAMAP" id="MF_00404">
    <property type="entry name" value="OadG"/>
    <property type="match status" value="1"/>
</dbReference>
<evidence type="ECO:0000256" key="9">
    <source>
        <dbReference type="ARBA" id="ARBA00022967"/>
    </source>
</evidence>
<evidence type="ECO:0000256" key="10">
    <source>
        <dbReference type="ARBA" id="ARBA00022989"/>
    </source>
</evidence>
<protein>
    <recommendedName>
        <fullName evidence="16">Probable oxaloacetate decarboxylase gamma chain</fullName>
        <ecNumber evidence="16">7.2.4.2</ecNumber>
    </recommendedName>
</protein>
<keyword evidence="13 16" id="KW-0472">Membrane</keyword>
<keyword evidence="9 16" id="KW-1278">Translocase</keyword>
<comment type="cofactor">
    <cofactor evidence="1 16 17">
        <name>Na(+)</name>
        <dbReference type="ChEBI" id="CHEBI:29101"/>
    </cofactor>
</comment>
<feature type="transmembrane region" description="Helical" evidence="16 17">
    <location>
        <begin position="12"/>
        <end position="34"/>
    </location>
</feature>
<keyword evidence="19" id="KW-0456">Lyase</keyword>
<dbReference type="InterPro" id="IPR023424">
    <property type="entry name" value="OadG"/>
</dbReference>
<dbReference type="Proteomes" id="UP000509761">
    <property type="component" value="Chromosome"/>
</dbReference>
<keyword evidence="12 16" id="KW-0406">Ion transport</keyword>
<dbReference type="NCBIfam" id="TIGR01195">
    <property type="entry name" value="oadG_fam"/>
    <property type="match status" value="1"/>
</dbReference>
<dbReference type="GO" id="GO:0015451">
    <property type="term" value="F:decarboxylation-driven active transmembrane transporter activity"/>
    <property type="evidence" value="ECO:0007669"/>
    <property type="project" value="UniProtKB-EC"/>
</dbReference>
<dbReference type="GO" id="GO:0008948">
    <property type="term" value="F:oxaloacetate decarboxylase activity"/>
    <property type="evidence" value="ECO:0007669"/>
    <property type="project" value="UniProtKB-UniRule"/>
</dbReference>
<keyword evidence="11 16" id="KW-0915">Sodium</keyword>
<evidence type="ECO:0000256" key="2">
    <source>
        <dbReference type="ARBA" id="ARBA00003002"/>
    </source>
</evidence>
<keyword evidence="14 16" id="KW-0739">Sodium transport</keyword>
<dbReference type="GeneID" id="69279818"/>
<evidence type="ECO:0000256" key="11">
    <source>
        <dbReference type="ARBA" id="ARBA00023053"/>
    </source>
</evidence>
<accession>A0A6N0Z401</accession>
<dbReference type="GO" id="GO:0015081">
    <property type="term" value="F:sodium ion transmembrane transporter activity"/>
    <property type="evidence" value="ECO:0007669"/>
    <property type="project" value="UniProtKB-UniRule"/>
</dbReference>
<comment type="function">
    <text evidence="2 16 17">Catalyzes the decarboxylation of oxaloacetate coupled to Na(+) translocation.</text>
</comment>
<evidence type="ECO:0000256" key="14">
    <source>
        <dbReference type="ARBA" id="ARBA00023201"/>
    </source>
</evidence>
<gene>
    <name evidence="16" type="primary">oadG</name>
    <name evidence="19" type="ORF">FX987_04901</name>
</gene>
<feature type="region of interest" description="Disordered" evidence="18">
    <location>
        <begin position="47"/>
        <end position="67"/>
    </location>
</feature>
<evidence type="ECO:0000313" key="20">
    <source>
        <dbReference type="Proteomes" id="UP000509761"/>
    </source>
</evidence>
<evidence type="ECO:0000256" key="1">
    <source>
        <dbReference type="ARBA" id="ARBA00001959"/>
    </source>
</evidence>
<dbReference type="GO" id="GO:0005886">
    <property type="term" value="C:plasma membrane"/>
    <property type="evidence" value="ECO:0007669"/>
    <property type="project" value="UniProtKB-SubCell"/>
</dbReference>
<keyword evidence="6 16" id="KW-0813">Transport</keyword>
<evidence type="ECO:0000256" key="5">
    <source>
        <dbReference type="ARBA" id="ARBA00011869"/>
    </source>
</evidence>
<comment type="subcellular location">
    <subcellularLocation>
        <location evidence="3 16 17">Cell membrane</location>
        <topology evidence="3 16 17">Single-pass membrane protein</topology>
    </subcellularLocation>
</comment>
<evidence type="ECO:0000256" key="8">
    <source>
        <dbReference type="ARBA" id="ARBA00022692"/>
    </source>
</evidence>
<evidence type="ECO:0000256" key="13">
    <source>
        <dbReference type="ARBA" id="ARBA00023136"/>
    </source>
</evidence>
<evidence type="ECO:0000256" key="17">
    <source>
        <dbReference type="RuleBase" id="RU004278"/>
    </source>
</evidence>
<reference evidence="19 20" key="1">
    <citation type="submission" date="2019-12" db="EMBL/GenBank/DDBJ databases">
        <title>Genome sequencing and assembly of endphytes of Porphyra tenera.</title>
        <authorList>
            <person name="Park J.M."/>
            <person name="Shin R."/>
            <person name="Jo S.H."/>
        </authorList>
    </citation>
    <scope>NUCLEOTIDE SEQUENCE [LARGE SCALE GENOMIC DNA]</scope>
    <source>
        <strain evidence="19 20">GPM3</strain>
    </source>
</reference>
<keyword evidence="7 16" id="KW-1003">Cell membrane</keyword>
<comment type="subunit">
    <text evidence="5 16">Heterotrimer of an alpha, a beta and a gamma subunit.</text>
</comment>
<evidence type="ECO:0000313" key="19">
    <source>
        <dbReference type="EMBL" id="QKS27080.1"/>
    </source>
</evidence>
<proteinExistence type="inferred from homology"/>
<evidence type="ECO:0000256" key="16">
    <source>
        <dbReference type="HAMAP-Rule" id="MF_00404"/>
    </source>
</evidence>
<comment type="catalytic activity">
    <reaction evidence="15 16 17">
        <text>oxaloacetate + 2 Na(+)(in) + H(+) = pyruvate + 2 Na(+)(out) + CO2</text>
        <dbReference type="Rhea" id="RHEA:57724"/>
        <dbReference type="ChEBI" id="CHEBI:15361"/>
        <dbReference type="ChEBI" id="CHEBI:15378"/>
        <dbReference type="ChEBI" id="CHEBI:16452"/>
        <dbReference type="ChEBI" id="CHEBI:16526"/>
        <dbReference type="ChEBI" id="CHEBI:29101"/>
        <dbReference type="EC" id="7.2.4.2"/>
    </reaction>
</comment>
<keyword evidence="20" id="KW-1185">Reference proteome</keyword>
<evidence type="ECO:0000256" key="3">
    <source>
        <dbReference type="ARBA" id="ARBA00004162"/>
    </source>
</evidence>
<sequence>MQDLELLQEGLALMALGMGVVFVFLTVLVISVTLMSKLVGRFQPAPVAVNTGNKSSPSSGSSAQNDEVMAVISAAVHRYRSSRRR</sequence>
<dbReference type="RefSeq" id="WP_022519963.1">
    <property type="nucleotide sequence ID" value="NZ_BAAADW010000003.1"/>
</dbReference>
<dbReference type="EMBL" id="CP054580">
    <property type="protein sequence ID" value="QKS27080.1"/>
    <property type="molecule type" value="Genomic_DNA"/>
</dbReference>
<evidence type="ECO:0000256" key="15">
    <source>
        <dbReference type="ARBA" id="ARBA00048176"/>
    </source>
</evidence>
<dbReference type="Pfam" id="PF04277">
    <property type="entry name" value="OAD_gamma"/>
    <property type="match status" value="1"/>
</dbReference>
<keyword evidence="10 16" id="KW-1133">Transmembrane helix</keyword>